<dbReference type="SUPFAM" id="SSF103473">
    <property type="entry name" value="MFS general substrate transporter"/>
    <property type="match status" value="1"/>
</dbReference>
<feature type="transmembrane region" description="Helical" evidence="7">
    <location>
        <begin position="202"/>
        <end position="224"/>
    </location>
</feature>
<evidence type="ECO:0000256" key="5">
    <source>
        <dbReference type="ARBA" id="ARBA00023136"/>
    </source>
</evidence>
<accession>W9WHG3</accession>
<feature type="transmembrane region" description="Helical" evidence="7">
    <location>
        <begin position="310"/>
        <end position="330"/>
    </location>
</feature>
<keyword evidence="10" id="KW-1185">Reference proteome</keyword>
<gene>
    <name evidence="9" type="ORF">A1O5_09600</name>
</gene>
<feature type="transmembrane region" description="Helical" evidence="7">
    <location>
        <begin position="170"/>
        <end position="190"/>
    </location>
</feature>
<evidence type="ECO:0000256" key="4">
    <source>
        <dbReference type="ARBA" id="ARBA00022989"/>
    </source>
</evidence>
<feature type="transmembrane region" description="Helical" evidence="7">
    <location>
        <begin position="388"/>
        <end position="408"/>
    </location>
</feature>
<feature type="transmembrane region" description="Helical" evidence="7">
    <location>
        <begin position="420"/>
        <end position="439"/>
    </location>
</feature>
<dbReference type="PROSITE" id="PS50850">
    <property type="entry name" value="MFS"/>
    <property type="match status" value="1"/>
</dbReference>
<organism evidence="9 10">
    <name type="scientific">Cladophialophora psammophila CBS 110553</name>
    <dbReference type="NCBI Taxonomy" id="1182543"/>
    <lineage>
        <taxon>Eukaryota</taxon>
        <taxon>Fungi</taxon>
        <taxon>Dikarya</taxon>
        <taxon>Ascomycota</taxon>
        <taxon>Pezizomycotina</taxon>
        <taxon>Eurotiomycetes</taxon>
        <taxon>Chaetothyriomycetidae</taxon>
        <taxon>Chaetothyriales</taxon>
        <taxon>Herpotrichiellaceae</taxon>
        <taxon>Cladophialophora</taxon>
    </lineage>
</organism>
<dbReference type="CDD" id="cd06179">
    <property type="entry name" value="MFS_TRI12_like"/>
    <property type="match status" value="1"/>
</dbReference>
<dbReference type="InterPro" id="IPR036259">
    <property type="entry name" value="MFS_trans_sf"/>
</dbReference>
<proteinExistence type="predicted"/>
<dbReference type="PANTHER" id="PTHR23501">
    <property type="entry name" value="MAJOR FACILITATOR SUPERFAMILY"/>
    <property type="match status" value="1"/>
</dbReference>
<dbReference type="HOGENOM" id="CLU_000960_25_1_1"/>
<feature type="transmembrane region" description="Helical" evidence="7">
    <location>
        <begin position="351"/>
        <end position="376"/>
    </location>
</feature>
<keyword evidence="2" id="KW-0813">Transport</keyword>
<dbReference type="Proteomes" id="UP000019471">
    <property type="component" value="Unassembled WGS sequence"/>
</dbReference>
<feature type="domain" description="Major facilitator superfamily (MFS) profile" evidence="8">
    <location>
        <begin position="76"/>
        <end position="595"/>
    </location>
</feature>
<dbReference type="Pfam" id="PF06609">
    <property type="entry name" value="TRI12"/>
    <property type="match status" value="1"/>
</dbReference>
<evidence type="ECO:0000313" key="10">
    <source>
        <dbReference type="Proteomes" id="UP000019471"/>
    </source>
</evidence>
<dbReference type="GO" id="GO:0005886">
    <property type="term" value="C:plasma membrane"/>
    <property type="evidence" value="ECO:0007669"/>
    <property type="project" value="TreeGrafter"/>
</dbReference>
<dbReference type="EMBL" id="AMGX01000016">
    <property type="protein sequence ID" value="EXJ67587.1"/>
    <property type="molecule type" value="Genomic_DNA"/>
</dbReference>
<evidence type="ECO:0000256" key="3">
    <source>
        <dbReference type="ARBA" id="ARBA00022692"/>
    </source>
</evidence>
<dbReference type="AlphaFoldDB" id="W9WHG3"/>
<dbReference type="OrthoDB" id="2587356at2759"/>
<feature type="transmembrane region" description="Helical" evidence="7">
    <location>
        <begin position="277"/>
        <end position="298"/>
    </location>
</feature>
<feature type="transmembrane region" description="Helical" evidence="7">
    <location>
        <begin position="445"/>
        <end position="467"/>
    </location>
</feature>
<dbReference type="InterPro" id="IPR020846">
    <property type="entry name" value="MFS_dom"/>
</dbReference>
<evidence type="ECO:0000259" key="8">
    <source>
        <dbReference type="PROSITE" id="PS50850"/>
    </source>
</evidence>
<dbReference type="GO" id="GO:0022857">
    <property type="term" value="F:transmembrane transporter activity"/>
    <property type="evidence" value="ECO:0007669"/>
    <property type="project" value="InterPro"/>
</dbReference>
<evidence type="ECO:0000256" key="6">
    <source>
        <dbReference type="SAM" id="MobiDB-lite"/>
    </source>
</evidence>
<keyword evidence="5 7" id="KW-0472">Membrane</keyword>
<comment type="subcellular location">
    <subcellularLocation>
        <location evidence="1">Membrane</location>
        <topology evidence="1">Multi-pass membrane protein</topology>
    </subcellularLocation>
</comment>
<dbReference type="PANTHER" id="PTHR23501:SF195">
    <property type="entry name" value="PEP5"/>
    <property type="match status" value="1"/>
</dbReference>
<feature type="transmembrane region" description="Helical" evidence="7">
    <location>
        <begin position="571"/>
        <end position="590"/>
    </location>
</feature>
<evidence type="ECO:0000256" key="2">
    <source>
        <dbReference type="ARBA" id="ARBA00022448"/>
    </source>
</evidence>
<feature type="transmembrane region" description="Helical" evidence="7">
    <location>
        <begin position="236"/>
        <end position="256"/>
    </location>
</feature>
<evidence type="ECO:0000313" key="9">
    <source>
        <dbReference type="EMBL" id="EXJ67587.1"/>
    </source>
</evidence>
<sequence>MADVHDHTVQPATKIDSKGLGQYELEEAEDVDLSAPNRSFDEEEVEPELHVKLKRLEIPVLNNGEQPFDHSTLHARTWIALAAFFLLNYTQAVALQGPSAVLTYIGTDLHNTEAQTWVVVVLSLVQGVLGPIISTASDTFQARKLFLVGSSVISFIEACIAPRSSTIYRLIGANILIGVGFASVPLAYAVPSEILPRRWRPLAQAGVNIAALLATISGPFMIGALTKRNAHTGWRLFFWFQAALWGATTIALFVGYHPPKRHTNFDHLSFWSKISHIDLIGCGLLAAGLALFITGTSLGGGLYSWTNARTLSTIIIGILTLIAFGIYEWKGTRTGMLHHDLFRGGRNKGRTFAICVALLFMEAVMIFSFALFYPILSQVLFTTDPVLIVARLQACWIPAIFSTVFWGYASTRFRTIREPLLIGFVFFTSGLVGLSTIQPGQFVNAIAFSCLTGIGFGAPLILIVTGVQLSTPHKLIATATARTTSSRALAGAVFSGINAAAFNTRLKNYLPKYLAKAALAAGLPTASLPTFITALAEGDTAALAKVSGVTSTIIAKGARALQQAYADSLRIVFIIAIPFGVVACIACWFLGDLRETMNYRVDAPVEGLHAHAKGGHYVETAQFSPRYSS</sequence>
<feature type="transmembrane region" description="Helical" evidence="7">
    <location>
        <begin position="114"/>
        <end position="133"/>
    </location>
</feature>
<feature type="region of interest" description="Disordered" evidence="6">
    <location>
        <begin position="1"/>
        <end position="21"/>
    </location>
</feature>
<dbReference type="InterPro" id="IPR010573">
    <property type="entry name" value="MFS_Str1/Tri12-like"/>
</dbReference>
<dbReference type="RefSeq" id="XP_007748369.1">
    <property type="nucleotide sequence ID" value="XM_007750179.1"/>
</dbReference>
<evidence type="ECO:0000256" key="7">
    <source>
        <dbReference type="SAM" id="Phobius"/>
    </source>
</evidence>
<dbReference type="InterPro" id="IPR053791">
    <property type="entry name" value="MFS_Tri12-like"/>
</dbReference>
<keyword evidence="4 7" id="KW-1133">Transmembrane helix</keyword>
<keyword evidence="3 7" id="KW-0812">Transmembrane</keyword>
<evidence type="ECO:0000256" key="1">
    <source>
        <dbReference type="ARBA" id="ARBA00004141"/>
    </source>
</evidence>
<reference evidence="9 10" key="1">
    <citation type="submission" date="2013-03" db="EMBL/GenBank/DDBJ databases">
        <title>The Genome Sequence of Cladophialophora psammophila CBS 110553.</title>
        <authorList>
            <consortium name="The Broad Institute Genomics Platform"/>
            <person name="Cuomo C."/>
            <person name="de Hoog S."/>
            <person name="Gorbushina A."/>
            <person name="Walker B."/>
            <person name="Young S.K."/>
            <person name="Zeng Q."/>
            <person name="Gargeya S."/>
            <person name="Fitzgerald M."/>
            <person name="Haas B."/>
            <person name="Abouelleil A."/>
            <person name="Allen A.W."/>
            <person name="Alvarado L."/>
            <person name="Arachchi H.M."/>
            <person name="Berlin A.M."/>
            <person name="Chapman S.B."/>
            <person name="Gainer-Dewar J."/>
            <person name="Goldberg J."/>
            <person name="Griggs A."/>
            <person name="Gujja S."/>
            <person name="Hansen M."/>
            <person name="Howarth C."/>
            <person name="Imamovic A."/>
            <person name="Ireland A."/>
            <person name="Larimer J."/>
            <person name="McCowan C."/>
            <person name="Murphy C."/>
            <person name="Pearson M."/>
            <person name="Poon T.W."/>
            <person name="Priest M."/>
            <person name="Roberts A."/>
            <person name="Saif S."/>
            <person name="Shea T."/>
            <person name="Sisk P."/>
            <person name="Sykes S."/>
            <person name="Wortman J."/>
            <person name="Nusbaum C."/>
            <person name="Birren B."/>
        </authorList>
    </citation>
    <scope>NUCLEOTIDE SEQUENCE [LARGE SCALE GENOMIC DNA]</scope>
    <source>
        <strain evidence="9 10">CBS 110553</strain>
    </source>
</reference>
<feature type="transmembrane region" description="Helical" evidence="7">
    <location>
        <begin position="77"/>
        <end position="94"/>
    </location>
</feature>
<name>W9WHG3_9EURO</name>
<protein>
    <recommendedName>
        <fullName evidence="8">Major facilitator superfamily (MFS) profile domain-containing protein</fullName>
    </recommendedName>
</protein>
<feature type="transmembrane region" description="Helical" evidence="7">
    <location>
        <begin position="145"/>
        <end position="164"/>
    </location>
</feature>
<dbReference type="Gene3D" id="1.20.1250.20">
    <property type="entry name" value="MFS general substrate transporter like domains"/>
    <property type="match status" value="1"/>
</dbReference>
<dbReference type="GeneID" id="19194296"/>
<dbReference type="eggNOG" id="KOG0254">
    <property type="taxonomic scope" value="Eukaryota"/>
</dbReference>
<comment type="caution">
    <text evidence="9">The sequence shown here is derived from an EMBL/GenBank/DDBJ whole genome shotgun (WGS) entry which is preliminary data.</text>
</comment>